<dbReference type="SUPFAM" id="SSF50800">
    <property type="entry name" value="PK beta-barrel domain-like"/>
    <property type="match status" value="1"/>
</dbReference>
<dbReference type="InterPro" id="IPR011037">
    <property type="entry name" value="Pyrv_Knase-like_insert_dom_sf"/>
</dbReference>
<dbReference type="EMBL" id="JACIGW010000005">
    <property type="protein sequence ID" value="MBB4350553.1"/>
    <property type="molecule type" value="Genomic_DNA"/>
</dbReference>
<gene>
    <name evidence="3" type="ORF">GGE31_003943</name>
    <name evidence="2" type="ORF">GGE33_004318</name>
    <name evidence="4" type="ORF">GGE35_003885</name>
</gene>
<protein>
    <recommendedName>
        <fullName evidence="1">MOSC domain-containing protein</fullName>
    </recommendedName>
</protein>
<dbReference type="Proteomes" id="UP000524535">
    <property type="component" value="Unassembled WGS sequence"/>
</dbReference>
<evidence type="ECO:0000313" key="3">
    <source>
        <dbReference type="EMBL" id="MBB4413415.1"/>
    </source>
</evidence>
<accession>A0A7W6TH89</accession>
<dbReference type="InterPro" id="IPR005302">
    <property type="entry name" value="MoCF_Sase_C"/>
</dbReference>
<evidence type="ECO:0000313" key="6">
    <source>
        <dbReference type="Proteomes" id="UP000524535"/>
    </source>
</evidence>
<dbReference type="Proteomes" id="UP000520770">
    <property type="component" value="Unassembled WGS sequence"/>
</dbReference>
<dbReference type="AlphaFoldDB" id="A0A7W6TH89"/>
<evidence type="ECO:0000259" key="1">
    <source>
        <dbReference type="PROSITE" id="PS51340"/>
    </source>
</evidence>
<organism evidence="3 6">
    <name type="scientific">Aliirhizobium cellulosilyticum</name>
    <dbReference type="NCBI Taxonomy" id="393664"/>
    <lineage>
        <taxon>Bacteria</taxon>
        <taxon>Pseudomonadati</taxon>
        <taxon>Pseudomonadota</taxon>
        <taxon>Alphaproteobacteria</taxon>
        <taxon>Hyphomicrobiales</taxon>
        <taxon>Rhizobiaceae</taxon>
        <taxon>Aliirhizobium</taxon>
    </lineage>
</organism>
<evidence type="ECO:0000313" key="7">
    <source>
        <dbReference type="Proteomes" id="UP000576087"/>
    </source>
</evidence>
<reference evidence="5 6" key="1">
    <citation type="submission" date="2020-08" db="EMBL/GenBank/DDBJ databases">
        <title>Genomic Encyclopedia of Type Strains, Phase IV (KMG-V): Genome sequencing to study the core and pangenomes of soil and plant-associated prokaryotes.</title>
        <authorList>
            <person name="Whitman W."/>
        </authorList>
    </citation>
    <scope>NUCLEOTIDE SEQUENCE [LARGE SCALE GENOMIC DNA]</scope>
    <source>
        <strain evidence="3 6">SEMIA 444</strain>
        <strain evidence="2 5">SEMIA 448</strain>
        <strain evidence="4 7">SEMIA 452</strain>
    </source>
</reference>
<dbReference type="RefSeq" id="WP_183827453.1">
    <property type="nucleotide sequence ID" value="NZ_JACIGW010000005.1"/>
</dbReference>
<dbReference type="EMBL" id="JACIHM010000006">
    <property type="protein sequence ID" value="MBB4448048.1"/>
    <property type="molecule type" value="Genomic_DNA"/>
</dbReference>
<dbReference type="EMBL" id="JACIGY010000006">
    <property type="protein sequence ID" value="MBB4413415.1"/>
    <property type="molecule type" value="Genomic_DNA"/>
</dbReference>
<sequence length="283" mass="30735">MTKVAELNFYPLKSGRGISLNDAVITAAGIPGDRQMMVVDPSGQFITQRELQELAQVEVEPRDVGYRFAVEGKGEILVAVPPSDRRMDVVVWKSPVSAAVADDGTNAILSTWLGREVKLAFFDKNAERIASAEWAGPDTPVTFADGYQVLVTTTGSLAALNADMAKNGEGAVGMDRFRPNIVLDHDEAWAEDNWEGIEISGVRFDFVKPCARCIMTTQDQQTGSREGPSPIPAMGRIRMSGDRRVPGPLFGWNAVPRGEGTIRLGDAATITGTRDTWAIKRRA</sequence>
<dbReference type="GO" id="GO:0003824">
    <property type="term" value="F:catalytic activity"/>
    <property type="evidence" value="ECO:0007669"/>
    <property type="project" value="InterPro"/>
</dbReference>
<dbReference type="Proteomes" id="UP000576087">
    <property type="component" value="Unassembled WGS sequence"/>
</dbReference>
<dbReference type="SUPFAM" id="SSF141673">
    <property type="entry name" value="MOSC N-terminal domain-like"/>
    <property type="match status" value="1"/>
</dbReference>
<proteinExistence type="predicted"/>
<evidence type="ECO:0000313" key="2">
    <source>
        <dbReference type="EMBL" id="MBB4350553.1"/>
    </source>
</evidence>
<dbReference type="Pfam" id="PF03476">
    <property type="entry name" value="MOSC_N"/>
    <property type="match status" value="1"/>
</dbReference>
<name>A0A7W6TH89_9HYPH</name>
<comment type="caution">
    <text evidence="3">The sequence shown here is derived from an EMBL/GenBank/DDBJ whole genome shotgun (WGS) entry which is preliminary data.</text>
</comment>
<dbReference type="GO" id="GO:0030170">
    <property type="term" value="F:pyridoxal phosphate binding"/>
    <property type="evidence" value="ECO:0007669"/>
    <property type="project" value="InterPro"/>
</dbReference>
<evidence type="ECO:0000313" key="4">
    <source>
        <dbReference type="EMBL" id="MBB4448048.1"/>
    </source>
</evidence>
<dbReference type="Pfam" id="PF03473">
    <property type="entry name" value="MOSC"/>
    <property type="match status" value="1"/>
</dbReference>
<dbReference type="GO" id="GO:0030151">
    <property type="term" value="F:molybdenum ion binding"/>
    <property type="evidence" value="ECO:0007669"/>
    <property type="project" value="InterPro"/>
</dbReference>
<feature type="domain" description="MOSC" evidence="1">
    <location>
        <begin position="111"/>
        <end position="271"/>
    </location>
</feature>
<dbReference type="InterPro" id="IPR005303">
    <property type="entry name" value="MOCOS_middle"/>
</dbReference>
<evidence type="ECO:0000313" key="5">
    <source>
        <dbReference type="Proteomes" id="UP000520770"/>
    </source>
</evidence>
<dbReference type="PROSITE" id="PS51340">
    <property type="entry name" value="MOSC"/>
    <property type="match status" value="1"/>
</dbReference>
<keyword evidence="6" id="KW-1185">Reference proteome</keyword>